<feature type="domain" description="Glycosyltransferase 2-like" evidence="4">
    <location>
        <begin position="11"/>
        <end position="119"/>
    </location>
</feature>
<comment type="caution">
    <text evidence="5">The sequence shown here is derived from an EMBL/GenBank/DDBJ whole genome shotgun (WGS) entry which is preliminary data.</text>
</comment>
<dbReference type="Pfam" id="PF00535">
    <property type="entry name" value="Glycos_transf_2"/>
    <property type="match status" value="1"/>
</dbReference>
<evidence type="ECO:0000256" key="1">
    <source>
        <dbReference type="ARBA" id="ARBA00006739"/>
    </source>
</evidence>
<keyword evidence="3 5" id="KW-0808">Transferase</keyword>
<dbReference type="Gene3D" id="3.90.550.10">
    <property type="entry name" value="Spore Coat Polysaccharide Biosynthesis Protein SpsA, Chain A"/>
    <property type="match status" value="1"/>
</dbReference>
<reference evidence="5" key="1">
    <citation type="submission" date="2016-10" db="EMBL/GenBank/DDBJ databases">
        <title>Sequence of Gallionella enrichment culture.</title>
        <authorList>
            <person name="Poehlein A."/>
            <person name="Muehling M."/>
            <person name="Daniel R."/>
        </authorList>
    </citation>
    <scope>NUCLEOTIDE SEQUENCE</scope>
</reference>
<evidence type="ECO:0000256" key="2">
    <source>
        <dbReference type="ARBA" id="ARBA00022676"/>
    </source>
</evidence>
<keyword evidence="2" id="KW-0328">Glycosyltransferase</keyword>
<dbReference type="AlphaFoldDB" id="A0A1J5RK69"/>
<evidence type="ECO:0000256" key="3">
    <source>
        <dbReference type="ARBA" id="ARBA00022679"/>
    </source>
</evidence>
<evidence type="ECO:0000313" key="5">
    <source>
        <dbReference type="EMBL" id="OIQ89947.1"/>
    </source>
</evidence>
<dbReference type="GO" id="GO:0016757">
    <property type="term" value="F:glycosyltransferase activity"/>
    <property type="evidence" value="ECO:0007669"/>
    <property type="project" value="UniProtKB-KW"/>
</dbReference>
<dbReference type="InterPro" id="IPR001173">
    <property type="entry name" value="Glyco_trans_2-like"/>
</dbReference>
<evidence type="ECO:0000259" key="4">
    <source>
        <dbReference type="Pfam" id="PF00535"/>
    </source>
</evidence>
<gene>
    <name evidence="5" type="ORF">GALL_281400</name>
</gene>
<organism evidence="5">
    <name type="scientific">mine drainage metagenome</name>
    <dbReference type="NCBI Taxonomy" id="410659"/>
    <lineage>
        <taxon>unclassified sequences</taxon>
        <taxon>metagenomes</taxon>
        <taxon>ecological metagenomes</taxon>
    </lineage>
</organism>
<dbReference type="InterPro" id="IPR029044">
    <property type="entry name" value="Nucleotide-diphossugar_trans"/>
</dbReference>
<dbReference type="PANTHER" id="PTHR43179:SF12">
    <property type="entry name" value="GALACTOFURANOSYLTRANSFERASE GLFT2"/>
    <property type="match status" value="1"/>
</dbReference>
<comment type="similarity">
    <text evidence="1">Belongs to the glycosyltransferase 2 family.</text>
</comment>
<sequence>MTPDRSQSVAVIMTTRNRHDDLTQTLQQLLDLGLGALPIYIIDDASDADVADASVLARFERLQMRRNARCEGLIVNRNELARWAVEDILVSLDDDSCFTSRPDFEALCRRFQEEPRLAGVEFDNFERPASGGSATADAAQVQAYTGFGHAIHRLRFLEIGGYRDYFIHMCEERDFGQRAWAAGYIVQKYKDIQVLHRRTPVARLTERNVFYLCRNTIIFNVSNFGWQRAVLLPGMALSMLLGWRGTQGRRWAALKGIASGLAALLRHRQDYRPMSREQARVYRSLPMS</sequence>
<protein>
    <submittedName>
        <fullName evidence="5">Glycosyl transferase family 2</fullName>
    </submittedName>
</protein>
<dbReference type="PANTHER" id="PTHR43179">
    <property type="entry name" value="RHAMNOSYLTRANSFERASE WBBL"/>
    <property type="match status" value="1"/>
</dbReference>
<dbReference type="SUPFAM" id="SSF53448">
    <property type="entry name" value="Nucleotide-diphospho-sugar transferases"/>
    <property type="match status" value="1"/>
</dbReference>
<proteinExistence type="inferred from homology"/>
<accession>A0A1J5RK69</accession>
<dbReference type="EMBL" id="MLJW01000310">
    <property type="protein sequence ID" value="OIQ89947.1"/>
    <property type="molecule type" value="Genomic_DNA"/>
</dbReference>
<name>A0A1J5RK69_9ZZZZ</name>